<evidence type="ECO:0000256" key="1">
    <source>
        <dbReference type="PROSITE-ProRule" id="PRU00023"/>
    </source>
</evidence>
<proteinExistence type="predicted"/>
<keyword evidence="1" id="KW-0040">ANK repeat</keyword>
<organism evidence="3 4">
    <name type="scientific">Tuber aestivum</name>
    <name type="common">summer truffle</name>
    <dbReference type="NCBI Taxonomy" id="59557"/>
    <lineage>
        <taxon>Eukaryota</taxon>
        <taxon>Fungi</taxon>
        <taxon>Dikarya</taxon>
        <taxon>Ascomycota</taxon>
        <taxon>Pezizomycotina</taxon>
        <taxon>Pezizomycetes</taxon>
        <taxon>Pezizales</taxon>
        <taxon>Tuberaceae</taxon>
        <taxon>Tuber</taxon>
    </lineage>
</organism>
<dbReference type="InterPro" id="IPR002110">
    <property type="entry name" value="Ankyrin_rpt"/>
</dbReference>
<dbReference type="InterPro" id="IPR043136">
    <property type="entry name" value="B30.2/SPRY_sf"/>
</dbReference>
<gene>
    <name evidence="3" type="ORF">GSTUAT00008629001</name>
</gene>
<dbReference type="InterPro" id="IPR044736">
    <property type="entry name" value="Gid1/RanBPM/SPLA_SPRY"/>
</dbReference>
<dbReference type="Pfam" id="PF12796">
    <property type="entry name" value="Ank_2"/>
    <property type="match status" value="1"/>
</dbReference>
<dbReference type="Gene3D" id="2.60.120.920">
    <property type="match status" value="1"/>
</dbReference>
<dbReference type="Gene3D" id="1.25.40.20">
    <property type="entry name" value="Ankyrin repeat-containing domain"/>
    <property type="match status" value="1"/>
</dbReference>
<dbReference type="InterPro" id="IPR013320">
    <property type="entry name" value="ConA-like_dom_sf"/>
</dbReference>
<dbReference type="InterPro" id="IPR001870">
    <property type="entry name" value="B30.2/SPRY"/>
</dbReference>
<feature type="domain" description="B30.2/SPRY" evidence="2">
    <location>
        <begin position="609"/>
        <end position="807"/>
    </location>
</feature>
<sequence>MAQQKLNVSQDVEDFFSAKSAHGPPKLSGLINLLRHLLTRISKLAIVVDALDDRDHLNIKSQFEGLPSFGVQKKDVAKDIELYISHEIKRNGKLKRLSSYIKDQIVDALVKGALGICCLDQISKLRSDRAIKSALESLPPTLDETYERILCNIADEDRELALTVFRFLVCGSNRDFTLSEIREGLATEIGSKRMNPDNRLNDEEDILDICGGLVDINEKDISKASYYYIDETLGKIELAKIIYTYLLLDDFSTGPCSTIAEFDLRKREYPLFLLAAQHGWSVSASYQYGSDKVLDALLAQFYSNDNNPNFISWRQAHQSTPKDITDYLEPQRSSTATLYYASALGLWQLIKGIIGGGADVNHYGGNPPTPLQVAAATGQAKTVKALLGHGASTAPIRDSDAMMCAAGSGHADCVKLLIEAGATSHCPDRGLYGAAMHRAYTNGFEDAYNAILCSEHYRRSEDSRPFCLMIYEAASQGFGRSTEILIERYGSRIISDNNEFLPTTLRTFAEHGRTKILQRLLQKPEALEFLSRDKVFVPVLEGAVFYGQTKTVELLLRKRKDSRELGVSFHLAIAKGFPKIRDMLLREGADPCAKDEHGWTPMFYAMHSSREGSVEGLLAVLGDVEKSEIMNITGMGPGGWEAIGDDSMGLKISEDRCEVENISASKKQLRTKFPITPVVGDYYLEVHILKGGSTNSAIGFVDALCHYVCEGSTIYTSSLGWDVRSWAYHPGYIHGEDSPGARSAPNFTTGDVIGCHFDRVRSAVSFTLNGKRADTGDPLPGIRGKLHPIIRLTPGDKFRTNFGSEPFLHKIPEPAAPEAYIKVGGGWTNWFDHPYECYE</sequence>
<evidence type="ECO:0000313" key="4">
    <source>
        <dbReference type="Proteomes" id="UP001412239"/>
    </source>
</evidence>
<dbReference type="AlphaFoldDB" id="A0A292PJI6"/>
<dbReference type="CDD" id="cd12885">
    <property type="entry name" value="SPRY_RanBP_like"/>
    <property type="match status" value="1"/>
</dbReference>
<dbReference type="PROSITE" id="PS50088">
    <property type="entry name" value="ANK_REPEAT"/>
    <property type="match status" value="1"/>
</dbReference>
<dbReference type="Pfam" id="PF00622">
    <property type="entry name" value="SPRY"/>
    <property type="match status" value="1"/>
</dbReference>
<dbReference type="SUPFAM" id="SSF49899">
    <property type="entry name" value="Concanavalin A-like lectins/glucanases"/>
    <property type="match status" value="1"/>
</dbReference>
<dbReference type="InterPro" id="IPR036770">
    <property type="entry name" value="Ankyrin_rpt-contain_sf"/>
</dbReference>
<keyword evidence="4" id="KW-1185">Reference proteome</keyword>
<dbReference type="SMART" id="SM00449">
    <property type="entry name" value="SPRY"/>
    <property type="match status" value="1"/>
</dbReference>
<dbReference type="SMART" id="SM00248">
    <property type="entry name" value="ANK"/>
    <property type="match status" value="4"/>
</dbReference>
<name>A0A292PJI6_9PEZI</name>
<reference evidence="3" key="1">
    <citation type="submission" date="2015-10" db="EMBL/GenBank/DDBJ databases">
        <authorList>
            <person name="Regsiter A."/>
            <person name="william w."/>
        </authorList>
    </citation>
    <scope>NUCLEOTIDE SEQUENCE</scope>
    <source>
        <strain evidence="3">Montdore</strain>
    </source>
</reference>
<dbReference type="SUPFAM" id="SSF48403">
    <property type="entry name" value="Ankyrin repeat"/>
    <property type="match status" value="1"/>
</dbReference>
<dbReference type="PROSITE" id="PS50188">
    <property type="entry name" value="B302_SPRY"/>
    <property type="match status" value="1"/>
</dbReference>
<evidence type="ECO:0000259" key="2">
    <source>
        <dbReference type="PROSITE" id="PS50188"/>
    </source>
</evidence>
<feature type="repeat" description="ANK" evidence="1">
    <location>
        <begin position="366"/>
        <end position="398"/>
    </location>
</feature>
<dbReference type="PANTHER" id="PTHR10039">
    <property type="entry name" value="AMELOGENIN"/>
    <property type="match status" value="1"/>
</dbReference>
<evidence type="ECO:0000313" key="3">
    <source>
        <dbReference type="EMBL" id="CUS07294.1"/>
    </source>
</evidence>
<dbReference type="Proteomes" id="UP001412239">
    <property type="component" value="Unassembled WGS sequence"/>
</dbReference>
<dbReference type="InterPro" id="IPR003877">
    <property type="entry name" value="SPRY_dom"/>
</dbReference>
<accession>A0A292PJI6</accession>
<protein>
    <recommendedName>
        <fullName evidence="2">B30.2/SPRY domain-containing protein</fullName>
    </recommendedName>
</protein>
<dbReference type="EMBL" id="LN891223">
    <property type="protein sequence ID" value="CUS07294.1"/>
    <property type="molecule type" value="Genomic_DNA"/>
</dbReference>
<dbReference type="PROSITE" id="PS50297">
    <property type="entry name" value="ANK_REP_REGION"/>
    <property type="match status" value="1"/>
</dbReference>